<gene>
    <name evidence="2" type="ORF">BGZ70_006806</name>
</gene>
<feature type="non-terminal residue" evidence="2">
    <location>
        <position position="138"/>
    </location>
</feature>
<name>A0A9P6ILQ2_MORAP</name>
<proteinExistence type="predicted"/>
<feature type="compositionally biased region" description="Polar residues" evidence="1">
    <location>
        <begin position="1"/>
        <end position="11"/>
    </location>
</feature>
<protein>
    <submittedName>
        <fullName evidence="2">Uncharacterized protein</fullName>
    </submittedName>
</protein>
<dbReference type="Proteomes" id="UP000738359">
    <property type="component" value="Unassembled WGS sequence"/>
</dbReference>
<accession>A0A9P6ILQ2</accession>
<dbReference type="AlphaFoldDB" id="A0A9P6ILQ2"/>
<sequence>HHLIPHSQTHASAHPNPGHPLDDAVVAHDGPSTGRQLLGHLQRLHAVPDPQRPLPEMLHRSALQRRLGPHPHLYQTRGLFPIHPDLRHPAIHHRLQCLHRRRGHQRQHSPNGQKRARDLFRGPHPVHLLHTGPQPQPH</sequence>
<reference evidence="2" key="1">
    <citation type="journal article" date="2020" name="Fungal Divers.">
        <title>Resolving the Mortierellaceae phylogeny through synthesis of multi-gene phylogenetics and phylogenomics.</title>
        <authorList>
            <person name="Vandepol N."/>
            <person name="Liber J."/>
            <person name="Desiro A."/>
            <person name="Na H."/>
            <person name="Kennedy M."/>
            <person name="Barry K."/>
            <person name="Grigoriev I.V."/>
            <person name="Miller A.N."/>
            <person name="O'Donnell K."/>
            <person name="Stajich J.E."/>
            <person name="Bonito G."/>
        </authorList>
    </citation>
    <scope>NUCLEOTIDE SEQUENCE</scope>
    <source>
        <strain evidence="2">CK1249</strain>
    </source>
</reference>
<feature type="region of interest" description="Disordered" evidence="1">
    <location>
        <begin position="1"/>
        <end position="23"/>
    </location>
</feature>
<feature type="region of interest" description="Disordered" evidence="1">
    <location>
        <begin position="100"/>
        <end position="138"/>
    </location>
</feature>
<comment type="caution">
    <text evidence="2">The sequence shown here is derived from an EMBL/GenBank/DDBJ whole genome shotgun (WGS) entry which is preliminary data.</text>
</comment>
<keyword evidence="3" id="KW-1185">Reference proteome</keyword>
<feature type="non-terminal residue" evidence="2">
    <location>
        <position position="1"/>
    </location>
</feature>
<evidence type="ECO:0000313" key="3">
    <source>
        <dbReference type="Proteomes" id="UP000738359"/>
    </source>
</evidence>
<dbReference type="EMBL" id="JAAAHY010003941">
    <property type="protein sequence ID" value="KAF9936288.1"/>
    <property type="molecule type" value="Genomic_DNA"/>
</dbReference>
<evidence type="ECO:0000256" key="1">
    <source>
        <dbReference type="SAM" id="MobiDB-lite"/>
    </source>
</evidence>
<organism evidence="2 3">
    <name type="scientific">Mortierella alpina</name>
    <name type="common">Oleaginous fungus</name>
    <name type="synonym">Mortierella renispora</name>
    <dbReference type="NCBI Taxonomy" id="64518"/>
    <lineage>
        <taxon>Eukaryota</taxon>
        <taxon>Fungi</taxon>
        <taxon>Fungi incertae sedis</taxon>
        <taxon>Mucoromycota</taxon>
        <taxon>Mortierellomycotina</taxon>
        <taxon>Mortierellomycetes</taxon>
        <taxon>Mortierellales</taxon>
        <taxon>Mortierellaceae</taxon>
        <taxon>Mortierella</taxon>
    </lineage>
</organism>
<evidence type="ECO:0000313" key="2">
    <source>
        <dbReference type="EMBL" id="KAF9936288.1"/>
    </source>
</evidence>